<dbReference type="PANTHER" id="PTHR12992">
    <property type="entry name" value="NUDIX HYDROLASE"/>
    <property type="match status" value="1"/>
</dbReference>
<dbReference type="EMBL" id="SNYW01000006">
    <property type="protein sequence ID" value="TDQ84012.1"/>
    <property type="molecule type" value="Genomic_DNA"/>
</dbReference>
<dbReference type="RefSeq" id="WP_166644962.1">
    <property type="nucleotide sequence ID" value="NZ_SNYW01000006.1"/>
</dbReference>
<evidence type="ECO:0000259" key="8">
    <source>
        <dbReference type="PROSITE" id="PS51462"/>
    </source>
</evidence>
<dbReference type="NCBIfam" id="NF007980">
    <property type="entry name" value="PRK10707.1"/>
    <property type="match status" value="1"/>
</dbReference>
<dbReference type="AlphaFoldDB" id="A0A4R6WQY7"/>
<accession>A0A4R6WQY7</accession>
<dbReference type="Proteomes" id="UP000295783">
    <property type="component" value="Unassembled WGS sequence"/>
</dbReference>
<dbReference type="GO" id="GO:0046872">
    <property type="term" value="F:metal ion binding"/>
    <property type="evidence" value="ECO:0007669"/>
    <property type="project" value="UniProtKB-KW"/>
</dbReference>
<dbReference type="Gene3D" id="3.90.79.10">
    <property type="entry name" value="Nucleoside Triphosphate Pyrophosphohydrolase"/>
    <property type="match status" value="1"/>
</dbReference>
<organism evidence="9 10">
    <name type="scientific">Dongia mobilis</name>
    <dbReference type="NCBI Taxonomy" id="578943"/>
    <lineage>
        <taxon>Bacteria</taxon>
        <taxon>Pseudomonadati</taxon>
        <taxon>Pseudomonadota</taxon>
        <taxon>Alphaproteobacteria</taxon>
        <taxon>Rhodospirillales</taxon>
        <taxon>Dongiaceae</taxon>
        <taxon>Dongia</taxon>
    </lineage>
</organism>
<gene>
    <name evidence="9" type="ORF">A8950_0558</name>
</gene>
<keyword evidence="3" id="KW-0479">Metal-binding</keyword>
<sequence length="226" mass="24868">MIEAAISRALVLDRLRDHVPGRRMAPGGDGLPRQAGLGMRGDDDLNPEMRAEMNGRTLKPAAVLVPLIDRPEGMTVLLTRRTDHLHDHAGQISFPGGRIDMADADAAAAALRETEEETGLGRGYIDLVGTLDTYVTRTGFEVTPLVGLVMPGFALQPDSFEVAEIFEVPLAFFLEPASRRTESREWQGRKRYFYVYPYRHYYIWGATAGMLNNLAEVLGAPAPATT</sequence>
<keyword evidence="6" id="KW-0464">Manganese</keyword>
<evidence type="ECO:0000256" key="4">
    <source>
        <dbReference type="ARBA" id="ARBA00022801"/>
    </source>
</evidence>
<evidence type="ECO:0000256" key="2">
    <source>
        <dbReference type="ARBA" id="ARBA00001946"/>
    </source>
</evidence>
<feature type="region of interest" description="Disordered" evidence="7">
    <location>
        <begin position="21"/>
        <end position="42"/>
    </location>
</feature>
<evidence type="ECO:0000256" key="6">
    <source>
        <dbReference type="ARBA" id="ARBA00023211"/>
    </source>
</evidence>
<evidence type="ECO:0000313" key="10">
    <source>
        <dbReference type="Proteomes" id="UP000295783"/>
    </source>
</evidence>
<dbReference type="CDD" id="cd03426">
    <property type="entry name" value="NUDIX_CoAse_Nudt7"/>
    <property type="match status" value="1"/>
</dbReference>
<dbReference type="PANTHER" id="PTHR12992:SF11">
    <property type="entry name" value="MITOCHONDRIAL COENZYME A DIPHOSPHATASE NUDT8"/>
    <property type="match status" value="1"/>
</dbReference>
<dbReference type="GO" id="GO:0010945">
    <property type="term" value="F:coenzyme A diphosphatase activity"/>
    <property type="evidence" value="ECO:0007669"/>
    <property type="project" value="InterPro"/>
</dbReference>
<keyword evidence="5" id="KW-0460">Magnesium</keyword>
<keyword evidence="10" id="KW-1185">Reference proteome</keyword>
<dbReference type="PROSITE" id="PS51462">
    <property type="entry name" value="NUDIX"/>
    <property type="match status" value="1"/>
</dbReference>
<comment type="cofactor">
    <cofactor evidence="2">
        <name>Mg(2+)</name>
        <dbReference type="ChEBI" id="CHEBI:18420"/>
    </cofactor>
</comment>
<dbReference type="InterPro" id="IPR015797">
    <property type="entry name" value="NUDIX_hydrolase-like_dom_sf"/>
</dbReference>
<dbReference type="SUPFAM" id="SSF55811">
    <property type="entry name" value="Nudix"/>
    <property type="match status" value="1"/>
</dbReference>
<evidence type="ECO:0000256" key="7">
    <source>
        <dbReference type="SAM" id="MobiDB-lite"/>
    </source>
</evidence>
<comment type="caution">
    <text evidence="9">The sequence shown here is derived from an EMBL/GenBank/DDBJ whole genome shotgun (WGS) entry which is preliminary data.</text>
</comment>
<evidence type="ECO:0000256" key="5">
    <source>
        <dbReference type="ARBA" id="ARBA00022842"/>
    </source>
</evidence>
<proteinExistence type="predicted"/>
<dbReference type="Pfam" id="PF00293">
    <property type="entry name" value="NUDIX"/>
    <property type="match status" value="1"/>
</dbReference>
<evidence type="ECO:0000256" key="3">
    <source>
        <dbReference type="ARBA" id="ARBA00022723"/>
    </source>
</evidence>
<reference evidence="9 10" key="1">
    <citation type="submission" date="2019-03" db="EMBL/GenBank/DDBJ databases">
        <title>Genomic Encyclopedia of Type Strains, Phase III (KMG-III): the genomes of soil and plant-associated and newly described type strains.</title>
        <authorList>
            <person name="Whitman W."/>
        </authorList>
    </citation>
    <scope>NUCLEOTIDE SEQUENCE [LARGE SCALE GENOMIC DNA]</scope>
    <source>
        <strain evidence="9 10">CGMCC 1.7660</strain>
    </source>
</reference>
<dbReference type="InterPro" id="IPR045121">
    <property type="entry name" value="CoAse"/>
</dbReference>
<name>A0A4R6WQY7_9PROT</name>
<comment type="cofactor">
    <cofactor evidence="1">
        <name>Mn(2+)</name>
        <dbReference type="ChEBI" id="CHEBI:29035"/>
    </cofactor>
</comment>
<protein>
    <submittedName>
        <fullName evidence="9">8-oxo-dGTP pyrophosphatase MutT (NUDIX family)</fullName>
    </submittedName>
</protein>
<feature type="domain" description="Nudix hydrolase" evidence="8">
    <location>
        <begin position="58"/>
        <end position="194"/>
    </location>
</feature>
<dbReference type="InterPro" id="IPR000086">
    <property type="entry name" value="NUDIX_hydrolase_dom"/>
</dbReference>
<keyword evidence="4" id="KW-0378">Hydrolase</keyword>
<evidence type="ECO:0000256" key="1">
    <source>
        <dbReference type="ARBA" id="ARBA00001936"/>
    </source>
</evidence>
<evidence type="ECO:0000313" key="9">
    <source>
        <dbReference type="EMBL" id="TDQ84012.1"/>
    </source>
</evidence>